<dbReference type="InterPro" id="IPR012349">
    <property type="entry name" value="Split_barrel_FMN-bd"/>
</dbReference>
<evidence type="ECO:0000259" key="1">
    <source>
        <dbReference type="Pfam" id="PF01243"/>
    </source>
</evidence>
<dbReference type="NCBIfam" id="TIGR04025">
    <property type="entry name" value="PPOX_FMN_DR2398"/>
    <property type="match status" value="1"/>
</dbReference>
<name>A0ABY3BV31_9HYPH</name>
<dbReference type="RefSeq" id="WP_142912102.1">
    <property type="nucleotide sequence ID" value="NZ_JAPZLN010000002.1"/>
</dbReference>
<dbReference type="PANTHER" id="PTHR42815:SF2">
    <property type="entry name" value="FAD-BINDING, PUTATIVE (AFU_ORTHOLOGUE AFUA_6G07600)-RELATED"/>
    <property type="match status" value="1"/>
</dbReference>
<dbReference type="InterPro" id="IPR011576">
    <property type="entry name" value="Pyridox_Oxase_N"/>
</dbReference>
<dbReference type="InterPro" id="IPR024029">
    <property type="entry name" value="Pyridox_Oxase_FMN-dep"/>
</dbReference>
<evidence type="ECO:0000313" key="2">
    <source>
        <dbReference type="EMBL" id="TRA95797.1"/>
    </source>
</evidence>
<dbReference type="Proteomes" id="UP000319481">
    <property type="component" value="Unassembled WGS sequence"/>
</dbReference>
<reference evidence="2 3" key="1">
    <citation type="journal article" date="2019" name="Appl. Microbiol. Biotechnol.">
        <title>Differential efficiency of wild type rhizogenic strains for rol gene transformation of plants.</title>
        <authorList>
            <person name="Desmet S."/>
            <person name="De Keyser E."/>
            <person name="Van Vaerenbergh J."/>
            <person name="Baeyen S."/>
            <person name="Van Huylenbroeck J."/>
            <person name="Geelen D."/>
            <person name="Dhooghe E."/>
        </authorList>
    </citation>
    <scope>NUCLEOTIDE SEQUENCE [LARGE SCALE GENOMIC DNA]</scope>
    <source>
        <strain evidence="2 3">GBBC3283</strain>
    </source>
</reference>
<dbReference type="GeneID" id="79863047"/>
<dbReference type="Pfam" id="PF01243">
    <property type="entry name" value="PNPOx_N"/>
    <property type="match status" value="1"/>
</dbReference>
<feature type="domain" description="Pyridoxamine 5'-phosphate oxidase N-terminal" evidence="1">
    <location>
        <begin position="47"/>
        <end position="164"/>
    </location>
</feature>
<comment type="caution">
    <text evidence="2">The sequence shown here is derived from an EMBL/GenBank/DDBJ whole genome shotgun (WGS) entry which is preliminary data.</text>
</comment>
<dbReference type="SUPFAM" id="SSF50475">
    <property type="entry name" value="FMN-binding split barrel"/>
    <property type="match status" value="1"/>
</dbReference>
<gene>
    <name evidence="2" type="ORF">EXN23_04075</name>
</gene>
<accession>A0ABY3BV31</accession>
<organism evidence="2 3">
    <name type="scientific">Agrobacterium salinitolerans</name>
    <dbReference type="NCBI Taxonomy" id="1183413"/>
    <lineage>
        <taxon>Bacteria</taxon>
        <taxon>Pseudomonadati</taxon>
        <taxon>Pseudomonadota</taxon>
        <taxon>Alphaproteobacteria</taxon>
        <taxon>Hyphomicrobiales</taxon>
        <taxon>Rhizobiaceae</taxon>
        <taxon>Rhizobium/Agrobacterium group</taxon>
        <taxon>Agrobacterium</taxon>
    </lineage>
</organism>
<evidence type="ECO:0000313" key="3">
    <source>
        <dbReference type="Proteomes" id="UP000319481"/>
    </source>
</evidence>
<dbReference type="PANTHER" id="PTHR42815">
    <property type="entry name" value="FAD-BINDING, PUTATIVE (AFU_ORTHOLOGUE AFUA_6G07600)-RELATED"/>
    <property type="match status" value="1"/>
</dbReference>
<dbReference type="Gene3D" id="2.30.110.10">
    <property type="entry name" value="Electron Transport, Fmn-binding Protein, Chain A"/>
    <property type="match status" value="1"/>
</dbReference>
<sequence length="222" mass="24925">MTDLELTPNFAIRPDFAITDEQSLRGLFEPTHALAIQKCQDRLGVHAQEFIRRSPFLCIGTQNLAGKADVSPRGDPAGFVKVLDGRTLVIPDRPGNNRLDTLSNIIANPVVGLLFIVPGFDDTLRVNGRATLSNDPELLKLMSVADRIPKLAIVVKVDEVFMHCAKAFRRSHLWDPAHLQVRSEMPSLIKIILDETTGAPRDGREMQKMDEQLEQDYRRTLY</sequence>
<protein>
    <submittedName>
        <fullName evidence="2">Pyridoxamine 5'-phosphate oxidase family protein</fullName>
    </submittedName>
</protein>
<dbReference type="EMBL" id="SGNZ01000002">
    <property type="protein sequence ID" value="TRA95797.1"/>
    <property type="molecule type" value="Genomic_DNA"/>
</dbReference>
<keyword evidence="3" id="KW-1185">Reference proteome</keyword>
<proteinExistence type="predicted"/>